<name>A0A1Y1YQC8_9PLEO</name>
<sequence>RHFQLASYPTLFLFFSALNPPGPTSLFSTPFHPLSSSSVLPSCLSFPLFWLSKLPGRYLFPSTVPEVEFQSSDSETGIVVSSGCWTYRVLFKGMSLGVEWAWESQDRTLSVEERVTSDSCELVMELRLEFEMNEVELGDEIFEYVEEEEADMEGGGDVSVLRAQRLVVGVGMVR</sequence>
<proteinExistence type="predicted"/>
<evidence type="ECO:0000313" key="1">
    <source>
        <dbReference type="EMBL" id="ORY00241.1"/>
    </source>
</evidence>
<feature type="non-terminal residue" evidence="1">
    <location>
        <position position="1"/>
    </location>
</feature>
<keyword evidence="2" id="KW-1185">Reference proteome</keyword>
<reference evidence="1 2" key="1">
    <citation type="submission" date="2016-07" db="EMBL/GenBank/DDBJ databases">
        <title>Pervasive Adenine N6-methylation of Active Genes in Fungi.</title>
        <authorList>
            <consortium name="DOE Joint Genome Institute"/>
            <person name="Mondo S.J."/>
            <person name="Dannebaum R.O."/>
            <person name="Kuo R.C."/>
            <person name="Labutti K."/>
            <person name="Haridas S."/>
            <person name="Kuo A."/>
            <person name="Salamov A."/>
            <person name="Ahrendt S.R."/>
            <person name="Lipzen A."/>
            <person name="Sullivan W."/>
            <person name="Andreopoulos W.B."/>
            <person name="Clum A."/>
            <person name="Lindquist E."/>
            <person name="Daum C."/>
            <person name="Ramamoorthy G.K."/>
            <person name="Gryganskyi A."/>
            <person name="Culley D."/>
            <person name="Magnuson J.K."/>
            <person name="James T.Y."/>
            <person name="O'Malley M.A."/>
            <person name="Stajich J.E."/>
            <person name="Spatafora J.W."/>
            <person name="Visel A."/>
            <person name="Grigoriev I.V."/>
        </authorList>
    </citation>
    <scope>NUCLEOTIDE SEQUENCE [LARGE SCALE GENOMIC DNA]</scope>
    <source>
        <strain evidence="1 2">CBS 115471</strain>
    </source>
</reference>
<comment type="caution">
    <text evidence="1">The sequence shown here is derived from an EMBL/GenBank/DDBJ whole genome shotgun (WGS) entry which is preliminary data.</text>
</comment>
<protein>
    <submittedName>
        <fullName evidence="1">Uncharacterized protein</fullName>
    </submittedName>
</protein>
<dbReference type="AlphaFoldDB" id="A0A1Y1YQC8"/>
<accession>A0A1Y1YQC8</accession>
<organism evidence="1 2">
    <name type="scientific">Clohesyomyces aquaticus</name>
    <dbReference type="NCBI Taxonomy" id="1231657"/>
    <lineage>
        <taxon>Eukaryota</taxon>
        <taxon>Fungi</taxon>
        <taxon>Dikarya</taxon>
        <taxon>Ascomycota</taxon>
        <taxon>Pezizomycotina</taxon>
        <taxon>Dothideomycetes</taxon>
        <taxon>Pleosporomycetidae</taxon>
        <taxon>Pleosporales</taxon>
        <taxon>Lindgomycetaceae</taxon>
        <taxon>Clohesyomyces</taxon>
    </lineage>
</organism>
<evidence type="ECO:0000313" key="2">
    <source>
        <dbReference type="Proteomes" id="UP000193144"/>
    </source>
</evidence>
<gene>
    <name evidence="1" type="ORF">BCR34DRAFT_638371</name>
</gene>
<dbReference type="Proteomes" id="UP000193144">
    <property type="component" value="Unassembled WGS sequence"/>
</dbReference>
<dbReference type="EMBL" id="MCFA01000186">
    <property type="protein sequence ID" value="ORY00241.1"/>
    <property type="molecule type" value="Genomic_DNA"/>
</dbReference>